<name>A0A4R2JEZ6_9PSEU</name>
<evidence type="ECO:0000313" key="2">
    <source>
        <dbReference type="EMBL" id="TCO57127.1"/>
    </source>
</evidence>
<proteinExistence type="predicted"/>
<comment type="caution">
    <text evidence="2">The sequence shown here is derived from an EMBL/GenBank/DDBJ whole genome shotgun (WGS) entry which is preliminary data.</text>
</comment>
<feature type="region of interest" description="Disordered" evidence="1">
    <location>
        <begin position="1"/>
        <end position="29"/>
    </location>
</feature>
<protein>
    <submittedName>
        <fullName evidence="2">Uncharacterized protein</fullName>
    </submittedName>
</protein>
<dbReference type="AlphaFoldDB" id="A0A4R2JEZ6"/>
<dbReference type="EMBL" id="SLWS01000006">
    <property type="protein sequence ID" value="TCO57127.1"/>
    <property type="molecule type" value="Genomic_DNA"/>
</dbReference>
<evidence type="ECO:0000313" key="3">
    <source>
        <dbReference type="Proteomes" id="UP000295680"/>
    </source>
</evidence>
<keyword evidence="3" id="KW-1185">Reference proteome</keyword>
<evidence type="ECO:0000256" key="1">
    <source>
        <dbReference type="SAM" id="MobiDB-lite"/>
    </source>
</evidence>
<feature type="compositionally biased region" description="Basic and acidic residues" evidence="1">
    <location>
        <begin position="13"/>
        <end position="24"/>
    </location>
</feature>
<organism evidence="2 3">
    <name type="scientific">Actinocrispum wychmicini</name>
    <dbReference type="NCBI Taxonomy" id="1213861"/>
    <lineage>
        <taxon>Bacteria</taxon>
        <taxon>Bacillati</taxon>
        <taxon>Actinomycetota</taxon>
        <taxon>Actinomycetes</taxon>
        <taxon>Pseudonocardiales</taxon>
        <taxon>Pseudonocardiaceae</taxon>
        <taxon>Actinocrispum</taxon>
    </lineage>
</organism>
<accession>A0A4R2JEZ6</accession>
<sequence>MTNKLLMPNDAVRQADIRRPDGTTRRYTGSIVTPADAHDERALREYGATPAGLGTWATSRGRRCTDCGFAAYFVTCGRCGGHCPKET</sequence>
<dbReference type="OrthoDB" id="3700535at2"/>
<dbReference type="RefSeq" id="WP_132120925.1">
    <property type="nucleotide sequence ID" value="NZ_SLWS01000006.1"/>
</dbReference>
<reference evidence="2 3" key="1">
    <citation type="submission" date="2019-03" db="EMBL/GenBank/DDBJ databases">
        <title>Genomic Encyclopedia of Type Strains, Phase IV (KMG-IV): sequencing the most valuable type-strain genomes for metagenomic binning, comparative biology and taxonomic classification.</title>
        <authorList>
            <person name="Goeker M."/>
        </authorList>
    </citation>
    <scope>NUCLEOTIDE SEQUENCE [LARGE SCALE GENOMIC DNA]</scope>
    <source>
        <strain evidence="2 3">DSM 45934</strain>
    </source>
</reference>
<gene>
    <name evidence="2" type="ORF">EV192_106604</name>
</gene>
<dbReference type="Proteomes" id="UP000295680">
    <property type="component" value="Unassembled WGS sequence"/>
</dbReference>